<reference evidence="2 3" key="1">
    <citation type="journal article" date="2014" name="PLoS Genet.">
        <title>Phylogenetically driven sequencing of extremely halophilic archaea reveals strategies for static and dynamic osmo-response.</title>
        <authorList>
            <person name="Becker E.A."/>
            <person name="Seitzer P.M."/>
            <person name="Tritt A."/>
            <person name="Larsen D."/>
            <person name="Krusor M."/>
            <person name="Yao A.I."/>
            <person name="Wu D."/>
            <person name="Madern D."/>
            <person name="Eisen J.A."/>
            <person name="Darling A.E."/>
            <person name="Facciotti M.T."/>
        </authorList>
    </citation>
    <scope>NUCLEOTIDE SEQUENCE [LARGE SCALE GENOMIC DNA]</scope>
    <source>
        <strain evidence="2 3">JCM 14624</strain>
    </source>
</reference>
<comment type="caution">
    <text evidence="2">The sequence shown here is derived from an EMBL/GenBank/DDBJ whole genome shotgun (WGS) entry which is preliminary data.</text>
</comment>
<protein>
    <submittedName>
        <fullName evidence="2">Uncharacterized protein</fullName>
    </submittedName>
</protein>
<name>M0BQN1_9EURY</name>
<organism evidence="2 3">
    <name type="scientific">Halovivax asiaticus JCM 14624</name>
    <dbReference type="NCBI Taxonomy" id="1227490"/>
    <lineage>
        <taxon>Archaea</taxon>
        <taxon>Methanobacteriati</taxon>
        <taxon>Methanobacteriota</taxon>
        <taxon>Stenosarchaea group</taxon>
        <taxon>Halobacteria</taxon>
        <taxon>Halobacteriales</taxon>
        <taxon>Natrialbaceae</taxon>
        <taxon>Halovivax</taxon>
    </lineage>
</organism>
<gene>
    <name evidence="2" type="ORF">C479_05947</name>
</gene>
<keyword evidence="3" id="KW-1185">Reference proteome</keyword>
<evidence type="ECO:0000313" key="3">
    <source>
        <dbReference type="Proteomes" id="UP000011560"/>
    </source>
</evidence>
<sequence length="105" mass="11293">MTDEPSPKTGSTADSCVDETDGGDPSDGTDASADRAGRTIDSDELRDGECDLQPDDERAGEERDERTGGERDERAADAAHLRDVPVGSGCTEIWEHLAERREDDA</sequence>
<dbReference type="OrthoDB" id="330977at2157"/>
<evidence type="ECO:0000256" key="1">
    <source>
        <dbReference type="SAM" id="MobiDB-lite"/>
    </source>
</evidence>
<feature type="compositionally biased region" description="Basic and acidic residues" evidence="1">
    <location>
        <begin position="32"/>
        <end position="83"/>
    </location>
</feature>
<dbReference type="AlphaFoldDB" id="M0BQN1"/>
<evidence type="ECO:0000313" key="2">
    <source>
        <dbReference type="EMBL" id="ELZ11964.1"/>
    </source>
</evidence>
<dbReference type="Proteomes" id="UP000011560">
    <property type="component" value="Unassembled WGS sequence"/>
</dbReference>
<accession>M0BQN1</accession>
<dbReference type="STRING" id="1227490.C479_05947"/>
<proteinExistence type="predicted"/>
<feature type="region of interest" description="Disordered" evidence="1">
    <location>
        <begin position="1"/>
        <end position="83"/>
    </location>
</feature>
<dbReference type="RefSeq" id="WP_007699302.1">
    <property type="nucleotide sequence ID" value="NZ_AOIQ01000010.1"/>
</dbReference>
<dbReference type="EMBL" id="AOIQ01000010">
    <property type="protein sequence ID" value="ELZ11964.1"/>
    <property type="molecule type" value="Genomic_DNA"/>
</dbReference>